<dbReference type="PANTHER" id="PTHR10663">
    <property type="entry name" value="GUANYL-NUCLEOTIDE EXCHANGE FACTOR"/>
    <property type="match status" value="1"/>
</dbReference>
<dbReference type="GO" id="GO:0012505">
    <property type="term" value="C:endomembrane system"/>
    <property type="evidence" value="ECO:0007669"/>
    <property type="project" value="UniProtKB-ARBA"/>
</dbReference>
<dbReference type="GO" id="GO:0016192">
    <property type="term" value="P:vesicle-mediated transport"/>
    <property type="evidence" value="ECO:0007669"/>
    <property type="project" value="UniProtKB-ARBA"/>
</dbReference>
<dbReference type="Pfam" id="PF01369">
    <property type="entry name" value="Sec7"/>
    <property type="match status" value="1"/>
</dbReference>
<dbReference type="OrthoDB" id="10258608at2759"/>
<dbReference type="InterPro" id="IPR000904">
    <property type="entry name" value="Sec7_dom"/>
</dbReference>
<sequence>MLYFQNRIEKEEANLIRQQGVKEADYATQRARQLEELWGPSLTTSVATVGCSIPVAVKFIVQLCAIEEKGATPELATLKKDANADLLSLSDVSGKTNVGVSSPKESPTKGKDEEIESSLSALNHTLESRSLANSVLYQMRCSFIADYLSSVAHHSGDENDGSIAAASVMTDCLQRLAYSGLGLLPKIMMGEWKTKILTGLLNCLLSPHPVVLGSGLQNLTIILTTCINVIGEEVGYLYSDCLYRLLESENCLLYIKREIVFHLLYTFLMRPPLDTAPDGEDLVTSPPPLLLRLYCGYDLNVNSHHLNLGQQFIAVLSRIVRRAHSSEFLMTTAEEAAPANPKEEVNSEKKDPKSLPEILQGKTLPYIALYGLVTAIEMVGHQIPPEDGVEGDPLLSVAQINLRELKLELQRNVDIVNDSPKKGILKIFNVTPEEMDPDDVDERFKKEFDHNFLPPPKTEETRRKVVEVCDFLIETSSLTPEAVAEFITTPSVFPLQVCTEYMSRLKLGGCTVVMALKELLSAVQLPKEGQRIERLLEYFAFAYYKANNVPGVDRTVFPFQNEDTCFVIVVATVMLNTDLHNPVVASRMTQQMFCSQLKGCDKNITTSFSDSVFESISQTPLSNISGRTGGNVLNPAEVRGGLDAFFISYDERRQIAFGMERQRIATETRQLLCLRSCPPHTPPSNDWTWWCGVARDFFLSSWASLCAVFGPAMCEDSSSPKELLQLSIAGLKAVLKIASAYALPTECEISMRSLMYITKFNSVAGKCRVAVLDVASSAYSIHFSTPCWITIIQLIASLNDSNKNAAVEAVYARIEYYTRARCEEDSEAGKSADPARLEEAVKSILEAAVEVVLGSPKNGVNLSTALHLLRRCLGYTVLVNDTVTNCMNAVDFSGIVLPKLVEAVEKFKGSDESLKVVVETVVEVLTVMWTSGMANVRLYNNDSEGVAGKTNDKRLLSFVQSCEFFKMCYTANSQSGSSSTLVKMHLVQGVKEFMTRSLLTVEAAAITAKSLDTIVSSWRRVLYPIVRALSDKDANSSEACSVAVVALRQLVGTACGTGATADKMIPMKVKQTALLLLTNVCYVGVMCGDLESAHTCLGQLPTLCTAALNQEGTVTAASEEKGIPEFKDPSNLVLYLVHCIEHDPQFVAKHILERLCLLLRSEHEPIRSEICESLRSLSMQLQPGHVYYLTTLLSDVALEGTLGWASPHTEIRMSDPTLISFWLFLISLPPTMKRCSRSSFRTVLPSVLAFMTDDLLASAPIAECSVIAEMVMERCLVPIIASPTNGVQQVRSLAARSLTACALFSLKRYSPESNRYPLQALLNGVGLALYSTRIEMGRILPNGTDFMGKDMTEPNCESDAPFVAYEESCKGVLNFLATADPPDISGRETSSSVLLVEEAPVPSLESRKSRTVSSSGTGAAIAKDEELVEYCNTISQLLSGLPKVLCAVNPTATSTTTEVEERMWTLPDVPRSVLVSLLLSVLRTHFGILWRTTHPQEMQGFLSAQSSGDVSSVNHALMPHAAVRGALNSFIELAVQAKDYPFSSLLTVTVGLLHMVGKVQKQVLAADATSARVTTAPEQLLSPQEQQHIRMCYSGMYQELSVVLGHWLKTLQQPPEYANLTEERRKELQSMALDAQLFEAFVNLLTPTAGLLIVAAKDYFSWYIEQKKLSQIDIPPPVDCGAGEGATSAVPGDLR</sequence>
<feature type="domain" description="SEC7" evidence="2">
    <location>
        <begin position="398"/>
        <end position="619"/>
    </location>
</feature>
<keyword evidence="4" id="KW-1185">Reference proteome</keyword>
<dbReference type="Gene3D" id="1.10.1000.11">
    <property type="entry name" value="Arf Nucleotide-binding Site Opener,domain 2"/>
    <property type="match status" value="1"/>
</dbReference>
<dbReference type="SUPFAM" id="SSF48425">
    <property type="entry name" value="Sec7 domain"/>
    <property type="match status" value="1"/>
</dbReference>
<feature type="region of interest" description="Disordered" evidence="1">
    <location>
        <begin position="334"/>
        <end position="353"/>
    </location>
</feature>
<dbReference type="InterPro" id="IPR016024">
    <property type="entry name" value="ARM-type_fold"/>
</dbReference>
<dbReference type="GO" id="GO:0005085">
    <property type="term" value="F:guanyl-nucleotide exchange factor activity"/>
    <property type="evidence" value="ECO:0007669"/>
    <property type="project" value="InterPro"/>
</dbReference>
<protein>
    <submittedName>
        <fullName evidence="3">Sec7 domain containing protein, putative</fullName>
    </submittedName>
</protein>
<feature type="compositionally biased region" description="Basic and acidic residues" evidence="1">
    <location>
        <begin position="341"/>
        <end position="353"/>
    </location>
</feature>
<dbReference type="PROSITE" id="PS50190">
    <property type="entry name" value="SEC7"/>
    <property type="match status" value="1"/>
</dbReference>
<dbReference type="EMBL" id="LR877168">
    <property type="protein sequence ID" value="CAD2222170.1"/>
    <property type="molecule type" value="Genomic_DNA"/>
</dbReference>
<evidence type="ECO:0000259" key="2">
    <source>
        <dbReference type="PROSITE" id="PS50190"/>
    </source>
</evidence>
<dbReference type="VEuPathDB" id="TriTrypDB:ADEAN_000971000"/>
<evidence type="ECO:0000313" key="3">
    <source>
        <dbReference type="EMBL" id="CAD2222170.1"/>
    </source>
</evidence>
<dbReference type="InterPro" id="IPR035999">
    <property type="entry name" value="Sec7_dom_sf"/>
</dbReference>
<dbReference type="GO" id="GO:0032012">
    <property type="term" value="P:regulation of ARF protein signal transduction"/>
    <property type="evidence" value="ECO:0007669"/>
    <property type="project" value="InterPro"/>
</dbReference>
<dbReference type="GO" id="GO:0005737">
    <property type="term" value="C:cytoplasm"/>
    <property type="evidence" value="ECO:0007669"/>
    <property type="project" value="UniProtKB-ARBA"/>
</dbReference>
<dbReference type="Proteomes" id="UP000515908">
    <property type="component" value="Chromosome 24"/>
</dbReference>
<evidence type="ECO:0000256" key="1">
    <source>
        <dbReference type="SAM" id="MobiDB-lite"/>
    </source>
</evidence>
<dbReference type="InterPro" id="IPR023394">
    <property type="entry name" value="Sec7_C_sf"/>
</dbReference>
<gene>
    <name evidence="3" type="ORF">ADEAN_000971000</name>
</gene>
<dbReference type="SMART" id="SM00222">
    <property type="entry name" value="Sec7"/>
    <property type="match status" value="1"/>
</dbReference>
<dbReference type="SUPFAM" id="SSF48371">
    <property type="entry name" value="ARM repeat"/>
    <property type="match status" value="1"/>
</dbReference>
<dbReference type="PANTHER" id="PTHR10663:SF388">
    <property type="entry name" value="GOLGI-SPECIFIC BREFELDIN A-RESISTANCE GUANINE NUCLEOTIDE EXCHANGE FACTOR 1"/>
    <property type="match status" value="1"/>
</dbReference>
<proteinExistence type="predicted"/>
<reference evidence="3 4" key="1">
    <citation type="submission" date="2020-08" db="EMBL/GenBank/DDBJ databases">
        <authorList>
            <person name="Newling K."/>
            <person name="Davey J."/>
            <person name="Forrester S."/>
        </authorList>
    </citation>
    <scope>NUCLEOTIDE SEQUENCE [LARGE SCALE GENOMIC DNA]</scope>
    <source>
        <strain evidence="4">Crithidia deanei Carvalho (ATCC PRA-265)</strain>
    </source>
</reference>
<evidence type="ECO:0000313" key="4">
    <source>
        <dbReference type="Proteomes" id="UP000515908"/>
    </source>
</evidence>
<name>A0A7G2CQY4_9TRYP</name>
<organism evidence="3 4">
    <name type="scientific">Angomonas deanei</name>
    <dbReference type="NCBI Taxonomy" id="59799"/>
    <lineage>
        <taxon>Eukaryota</taxon>
        <taxon>Discoba</taxon>
        <taxon>Euglenozoa</taxon>
        <taxon>Kinetoplastea</taxon>
        <taxon>Metakinetoplastina</taxon>
        <taxon>Trypanosomatida</taxon>
        <taxon>Trypanosomatidae</taxon>
        <taxon>Strigomonadinae</taxon>
        <taxon>Angomonas</taxon>
    </lineage>
</organism>
<accession>A0A7G2CQY4</accession>